<reference evidence="2" key="1">
    <citation type="submission" date="2020-08" db="EMBL/GenBank/DDBJ databases">
        <title>Genome sequencing and assembly of the red palm weevil Rhynchophorus ferrugineus.</title>
        <authorList>
            <person name="Dias G.B."/>
            <person name="Bergman C.M."/>
            <person name="Manee M."/>
        </authorList>
    </citation>
    <scope>NUCLEOTIDE SEQUENCE</scope>
    <source>
        <strain evidence="2">AA-2017</strain>
        <tissue evidence="2">Whole larva</tissue>
    </source>
</reference>
<accession>A0A834I1A3</accession>
<dbReference type="PANTHER" id="PTHR22948:SF76">
    <property type="entry name" value="FI20010P1-RELATED"/>
    <property type="match status" value="1"/>
</dbReference>
<dbReference type="OrthoDB" id="10034606at2759"/>
<name>A0A834I1A3_RHYFE</name>
<feature type="domain" description="Tudor" evidence="1">
    <location>
        <begin position="61"/>
        <end position="126"/>
    </location>
</feature>
<dbReference type="PANTHER" id="PTHR22948">
    <property type="entry name" value="TUDOR DOMAIN CONTAINING PROTEIN"/>
    <property type="match status" value="1"/>
</dbReference>
<comment type="caution">
    <text evidence="2">The sequence shown here is derived from an EMBL/GenBank/DDBJ whole genome shotgun (WGS) entry which is preliminary data.</text>
</comment>
<organism evidence="2 3">
    <name type="scientific">Rhynchophorus ferrugineus</name>
    <name type="common">Red palm weevil</name>
    <name type="synonym">Curculio ferrugineus</name>
    <dbReference type="NCBI Taxonomy" id="354439"/>
    <lineage>
        <taxon>Eukaryota</taxon>
        <taxon>Metazoa</taxon>
        <taxon>Ecdysozoa</taxon>
        <taxon>Arthropoda</taxon>
        <taxon>Hexapoda</taxon>
        <taxon>Insecta</taxon>
        <taxon>Pterygota</taxon>
        <taxon>Neoptera</taxon>
        <taxon>Endopterygota</taxon>
        <taxon>Coleoptera</taxon>
        <taxon>Polyphaga</taxon>
        <taxon>Cucujiformia</taxon>
        <taxon>Curculionidae</taxon>
        <taxon>Dryophthorinae</taxon>
        <taxon>Rhynchophorus</taxon>
    </lineage>
</organism>
<dbReference type="Gene3D" id="2.40.50.90">
    <property type="match status" value="1"/>
</dbReference>
<dbReference type="GO" id="GO:0005737">
    <property type="term" value="C:cytoplasm"/>
    <property type="evidence" value="ECO:0007669"/>
    <property type="project" value="UniProtKB-ARBA"/>
</dbReference>
<dbReference type="Proteomes" id="UP000625711">
    <property type="component" value="Unassembled WGS sequence"/>
</dbReference>
<dbReference type="SUPFAM" id="SSF63748">
    <property type="entry name" value="Tudor/PWWP/MBT"/>
    <property type="match status" value="1"/>
</dbReference>
<proteinExistence type="predicted"/>
<dbReference type="InterPro" id="IPR002999">
    <property type="entry name" value="Tudor"/>
</dbReference>
<evidence type="ECO:0000313" key="3">
    <source>
        <dbReference type="Proteomes" id="UP000625711"/>
    </source>
</evidence>
<dbReference type="PROSITE" id="PS50304">
    <property type="entry name" value="TUDOR"/>
    <property type="match status" value="1"/>
</dbReference>
<dbReference type="InterPro" id="IPR035437">
    <property type="entry name" value="SNase_OB-fold_sf"/>
</dbReference>
<sequence length="264" mass="30884">MQQNLLHCYDRQVLEIDNEYRMKITNVFSPSRFWIVTRIQEHDLLHRFLQHFYSLYQDFYWLHKSQLCQNQHYVVMAFGSYYRAVLRNATPIHGNEDVRVFLVDYGISTTVRLKNMFHLLGELCNVPVFAIQATLSGVKPTDTWTWSPDSIDAFRDMVQDKLLKGKLKHLDDVNKTVELELDEYYNQTGGRNLIRKALLDQKLANPLTDSNEKKDLEAQQPSFSSIEEGFGFDQELDDYLLLEITLSYLHIGEIMITSISQFGS</sequence>
<evidence type="ECO:0000259" key="1">
    <source>
        <dbReference type="PROSITE" id="PS50304"/>
    </source>
</evidence>
<evidence type="ECO:0000313" key="2">
    <source>
        <dbReference type="EMBL" id="KAF7272645.1"/>
    </source>
</evidence>
<dbReference type="EMBL" id="JAACXV010013731">
    <property type="protein sequence ID" value="KAF7272645.1"/>
    <property type="molecule type" value="Genomic_DNA"/>
</dbReference>
<dbReference type="AlphaFoldDB" id="A0A834I1A3"/>
<protein>
    <recommendedName>
        <fullName evidence="1">Tudor domain-containing protein</fullName>
    </recommendedName>
</protein>
<gene>
    <name evidence="2" type="ORF">GWI33_014584</name>
</gene>
<dbReference type="Pfam" id="PF00567">
    <property type="entry name" value="TUDOR"/>
    <property type="match status" value="1"/>
</dbReference>
<dbReference type="Gene3D" id="2.30.30.140">
    <property type="match status" value="1"/>
</dbReference>
<dbReference type="InterPro" id="IPR050621">
    <property type="entry name" value="Tudor_domain_containing"/>
</dbReference>
<keyword evidence="3" id="KW-1185">Reference proteome</keyword>